<dbReference type="InterPro" id="IPR036152">
    <property type="entry name" value="Asp/glu_Ase-like_sf"/>
</dbReference>
<accession>A0ABD5PI89</accession>
<dbReference type="PROSITE" id="PS00917">
    <property type="entry name" value="ASN_GLN_ASE_2"/>
    <property type="match status" value="1"/>
</dbReference>
<dbReference type="EMBL" id="JBHSDS010000017">
    <property type="protein sequence ID" value="MFC4360481.1"/>
    <property type="molecule type" value="Genomic_DNA"/>
</dbReference>
<feature type="active site" evidence="4">
    <location>
        <position position="13"/>
    </location>
</feature>
<evidence type="ECO:0000256" key="3">
    <source>
        <dbReference type="ARBA" id="ARBA00070292"/>
    </source>
</evidence>
<dbReference type="PIRSF" id="PIRSF500176">
    <property type="entry name" value="L_ASNase"/>
    <property type="match status" value="1"/>
</dbReference>
<dbReference type="PIRSF" id="PIRSF001220">
    <property type="entry name" value="L-ASNase_gatD"/>
    <property type="match status" value="1"/>
</dbReference>
<evidence type="ECO:0000313" key="8">
    <source>
        <dbReference type="EMBL" id="MFC4360481.1"/>
    </source>
</evidence>
<evidence type="ECO:0000313" key="9">
    <source>
        <dbReference type="Proteomes" id="UP001595921"/>
    </source>
</evidence>
<keyword evidence="2" id="KW-0378">Hydrolase</keyword>
<dbReference type="Gene3D" id="3.40.50.40">
    <property type="match status" value="1"/>
</dbReference>
<dbReference type="FunFam" id="3.40.50.1170:FF:000001">
    <property type="entry name" value="L-asparaginase 2"/>
    <property type="match status" value="1"/>
</dbReference>
<dbReference type="PANTHER" id="PTHR11707">
    <property type="entry name" value="L-ASPARAGINASE"/>
    <property type="match status" value="1"/>
</dbReference>
<evidence type="ECO:0000259" key="6">
    <source>
        <dbReference type="Pfam" id="PF00710"/>
    </source>
</evidence>
<dbReference type="PROSITE" id="PS00144">
    <property type="entry name" value="ASN_GLN_ASE_1"/>
    <property type="match status" value="1"/>
</dbReference>
<dbReference type="PANTHER" id="PTHR11707:SF28">
    <property type="entry name" value="60 KDA LYSOPHOSPHOLIPASE"/>
    <property type="match status" value="1"/>
</dbReference>
<dbReference type="SFLD" id="SFLDS00057">
    <property type="entry name" value="Glutaminase/Asparaginase"/>
    <property type="match status" value="1"/>
</dbReference>
<dbReference type="SMART" id="SM00870">
    <property type="entry name" value="Asparaginase"/>
    <property type="match status" value="1"/>
</dbReference>
<dbReference type="Gene3D" id="3.40.50.1170">
    <property type="entry name" value="L-asparaginase, N-terminal domain"/>
    <property type="match status" value="1"/>
</dbReference>
<comment type="caution">
    <text evidence="8">The sequence shown here is derived from an EMBL/GenBank/DDBJ whole genome shotgun (WGS) entry which is preliminary data.</text>
</comment>
<dbReference type="GO" id="GO:0004067">
    <property type="term" value="F:asparaginase activity"/>
    <property type="evidence" value="ECO:0007669"/>
    <property type="project" value="UniProtKB-UniRule"/>
</dbReference>
<dbReference type="PROSITE" id="PS51732">
    <property type="entry name" value="ASN_GLN_ASE_3"/>
    <property type="match status" value="1"/>
</dbReference>
<name>A0ABD5PI89_9EURY</name>
<dbReference type="PRINTS" id="PR00139">
    <property type="entry name" value="ASNGLNASE"/>
</dbReference>
<feature type="domain" description="L-asparaginase N-terminal" evidence="6">
    <location>
        <begin position="5"/>
        <end position="191"/>
    </location>
</feature>
<feature type="domain" description="Asparaginase/glutaminase C-terminal" evidence="7">
    <location>
        <begin position="213"/>
        <end position="328"/>
    </location>
</feature>
<dbReference type="Pfam" id="PF17763">
    <property type="entry name" value="Asparaginase_C"/>
    <property type="match status" value="1"/>
</dbReference>
<dbReference type="RefSeq" id="WP_267620710.1">
    <property type="nucleotide sequence ID" value="NZ_JAODIW010000005.1"/>
</dbReference>
<dbReference type="InterPro" id="IPR037152">
    <property type="entry name" value="L-asparaginase_N_sf"/>
</dbReference>
<dbReference type="Pfam" id="PF00710">
    <property type="entry name" value="Asparaginase"/>
    <property type="match status" value="1"/>
</dbReference>
<organism evidence="8 9">
    <name type="scientific">Halobium salinum</name>
    <dbReference type="NCBI Taxonomy" id="1364940"/>
    <lineage>
        <taxon>Archaea</taxon>
        <taxon>Methanobacteriati</taxon>
        <taxon>Methanobacteriota</taxon>
        <taxon>Stenosarchaea group</taxon>
        <taxon>Halobacteria</taxon>
        <taxon>Halobacteriales</taxon>
        <taxon>Haloferacaceae</taxon>
        <taxon>Halobium</taxon>
    </lineage>
</organism>
<dbReference type="InterPro" id="IPR027474">
    <property type="entry name" value="L-asparaginase_N"/>
</dbReference>
<comment type="similarity">
    <text evidence="1">Belongs to the asparaginase 1 family.</text>
</comment>
<dbReference type="SUPFAM" id="SSF53774">
    <property type="entry name" value="Glutaminase/Asparaginase"/>
    <property type="match status" value="1"/>
</dbReference>
<dbReference type="AlphaFoldDB" id="A0ABD5PI89"/>
<protein>
    <recommendedName>
        <fullName evidence="3">L-asparaginase</fullName>
    </recommendedName>
</protein>
<reference evidence="8 9" key="1">
    <citation type="journal article" date="2019" name="Int. J. Syst. Evol. Microbiol.">
        <title>The Global Catalogue of Microorganisms (GCM) 10K type strain sequencing project: providing services to taxonomists for standard genome sequencing and annotation.</title>
        <authorList>
            <consortium name="The Broad Institute Genomics Platform"/>
            <consortium name="The Broad Institute Genome Sequencing Center for Infectious Disease"/>
            <person name="Wu L."/>
            <person name="Ma J."/>
        </authorList>
    </citation>
    <scope>NUCLEOTIDE SEQUENCE [LARGE SCALE GENOMIC DNA]</scope>
    <source>
        <strain evidence="8 9">CGMCC 1.12553</strain>
    </source>
</reference>
<evidence type="ECO:0000256" key="5">
    <source>
        <dbReference type="PROSITE-ProRule" id="PRU10100"/>
    </source>
</evidence>
<dbReference type="InterPro" id="IPR027475">
    <property type="entry name" value="Asparaginase/glutaminase_AS2"/>
</dbReference>
<feature type="active site" evidence="5">
    <location>
        <position position="87"/>
    </location>
</feature>
<evidence type="ECO:0000259" key="7">
    <source>
        <dbReference type="Pfam" id="PF17763"/>
    </source>
</evidence>
<evidence type="ECO:0000256" key="1">
    <source>
        <dbReference type="ARBA" id="ARBA00010518"/>
    </source>
</evidence>
<dbReference type="InterPro" id="IPR020827">
    <property type="entry name" value="Asparaginase/glutaminase_AS1"/>
</dbReference>
<evidence type="ECO:0000256" key="4">
    <source>
        <dbReference type="PROSITE-ProRule" id="PRU10099"/>
    </source>
</evidence>
<dbReference type="InterPro" id="IPR004550">
    <property type="entry name" value="AsnASE_II"/>
</dbReference>
<evidence type="ECO:0000256" key="2">
    <source>
        <dbReference type="ARBA" id="ARBA00022801"/>
    </source>
</evidence>
<keyword evidence="9" id="KW-1185">Reference proteome</keyword>
<dbReference type="InterPro" id="IPR040919">
    <property type="entry name" value="Asparaginase_C"/>
</dbReference>
<sequence>MDTQVTVLSTGGTIASTESEAGATPKMGGEELVAAVPEIEEYASLTVEQVAQRPSFDMDFETLGTLHDAALDAADAGADGVVVTHGTDTMEESAYALDLLLDLPVPVVFTGAQRRPDQVSPDGPANLLAAVRAAAHERLAGEGGVYLAFNETLHAARDVTKTHTSRLETFASPDAGPVAHVDGNGVRFTRPPGSHTAALPIDGEGFETTATLDVEMVKTGAGVDGRQVRRALDAGVDGLVVEGTGLGNVTAALGDAVADAVDAGVPVVVTSRCLAGRVAPQYGTGGGGATLASHGALPGDDLPAHKARIRLLLALAVADEAEDVSRFFDDW</sequence>
<dbReference type="InterPro" id="IPR027473">
    <property type="entry name" value="L-asparaginase_C"/>
</dbReference>
<gene>
    <name evidence="8" type="ORF">ACFO0N_21250</name>
</gene>
<dbReference type="Proteomes" id="UP001595921">
    <property type="component" value="Unassembled WGS sequence"/>
</dbReference>
<proteinExistence type="inferred from homology"/>
<dbReference type="CDD" id="cd08964">
    <property type="entry name" value="L-asparaginase_II"/>
    <property type="match status" value="1"/>
</dbReference>
<dbReference type="InterPro" id="IPR006034">
    <property type="entry name" value="Asparaginase/glutaminase-like"/>
</dbReference>